<proteinExistence type="predicted"/>
<dbReference type="PANTHER" id="PTHR12815:SF42">
    <property type="entry name" value="BACTERIAL SURFACE ANTIGEN (D15) DOMAIN-CONTAINING PROTEIN"/>
    <property type="match status" value="1"/>
</dbReference>
<comment type="subcellular location">
    <subcellularLocation>
        <location evidence="1">Membrane</location>
    </subcellularLocation>
</comment>
<keyword evidence="4" id="KW-0732">Signal</keyword>
<evidence type="ECO:0000259" key="6">
    <source>
        <dbReference type="Pfam" id="PF07244"/>
    </source>
</evidence>
<keyword evidence="3" id="KW-0472">Membrane</keyword>
<dbReference type="InterPro" id="IPR000184">
    <property type="entry name" value="Bac_surfAg_D15"/>
</dbReference>
<sequence>MTWGALMWGRRPFLPSFLVVASLAAASVAFAPAAEAFELFGYHLWGDKKQELTPEEAAEAVPYKPDLTLTEENEELKESLEESSDLVSRADEPPAGVNALYARAVSDRKRLIAALYADGRYGGTVDIAINGMPIDDIVVGGEPPASDGDVPVKITVDPGPQFTFDEARIVSAGSDADISENPADYGIKTGEVAGSQTILSAGDRIALKWRQKGHALARVDEREIVADHATNTVDVTYHLTPGPVAHYGAPTVEGQERMDPDFILRYAAIEPGKRYDPEELAKAEKRLRELGVFDGVKIREGKELGPDGTLPLTIQVEERKRRYFGAGVTYSNTEGGAVELYWGHRNLFGGAERLRIEGKVGRLGDGDYEDLDYSTKVTFAKPGVLGPATEFTAEVFAIHEEPDAYVRTAAGAIVGMSYKFTDEISAKIGAEVERSRIEDALGEHDYLLTGVPLGLTYDSRDNKLDATKGFLAMLEMEPLYDAEGGNGMLLSETSLSAYRSIDSADRFILAGKVAVGSALGAGLEDIPADRRFYLGGGGTIRGYGYQNVGPHRGNGKIIGGLSYFLASAEVRTRLTDSIGAVAFVDTGNAFRTRYPDFSEPLRTGVGAGIRYLTPIGPLRLDAAVPLDKQDGDPDFGIYVGIGQSF</sequence>
<dbReference type="InterPro" id="IPR010827">
    <property type="entry name" value="BamA/TamA_POTRA"/>
</dbReference>
<reference evidence="7 8" key="1">
    <citation type="submission" date="2017-07" db="EMBL/GenBank/DDBJ databases">
        <title>Draft Genome Sequences of Select Purple Nonsulfur Bacteria.</title>
        <authorList>
            <person name="Lasarre B."/>
            <person name="Mckinlay J.B."/>
        </authorList>
    </citation>
    <scope>NUCLEOTIDE SEQUENCE [LARGE SCALE GENOMIC DNA]</scope>
    <source>
        <strain evidence="7 8">DSM 11290</strain>
    </source>
</reference>
<dbReference type="GO" id="GO:0019867">
    <property type="term" value="C:outer membrane"/>
    <property type="evidence" value="ECO:0007669"/>
    <property type="project" value="InterPro"/>
</dbReference>
<keyword evidence="8" id="KW-1185">Reference proteome</keyword>
<protein>
    <recommendedName>
        <fullName evidence="9">Bacterial surface antigen (D15) domain-containing protein</fullName>
    </recommendedName>
</protein>
<comment type="caution">
    <text evidence="7">The sequence shown here is derived from an EMBL/GenBank/DDBJ whole genome shotgun (WGS) entry which is preliminary data.</text>
</comment>
<accession>A0A327JMP9</accession>
<gene>
    <name evidence="7" type="ORF">CH339_15285</name>
</gene>
<dbReference type="AlphaFoldDB" id="A0A327JMP9"/>
<evidence type="ECO:0008006" key="9">
    <source>
        <dbReference type="Google" id="ProtNLM"/>
    </source>
</evidence>
<evidence type="ECO:0000256" key="3">
    <source>
        <dbReference type="ARBA" id="ARBA00023136"/>
    </source>
</evidence>
<evidence type="ECO:0000256" key="2">
    <source>
        <dbReference type="ARBA" id="ARBA00022452"/>
    </source>
</evidence>
<dbReference type="EMBL" id="NPEV01000035">
    <property type="protein sequence ID" value="RAI26132.1"/>
    <property type="molecule type" value="Genomic_DNA"/>
</dbReference>
<dbReference type="PROSITE" id="PS51318">
    <property type="entry name" value="TAT"/>
    <property type="match status" value="1"/>
</dbReference>
<dbReference type="Proteomes" id="UP000249299">
    <property type="component" value="Unassembled WGS sequence"/>
</dbReference>
<keyword evidence="2" id="KW-0812">Transmembrane</keyword>
<dbReference type="InterPro" id="IPR006311">
    <property type="entry name" value="TAT_signal"/>
</dbReference>
<name>A0A327JMP9_9HYPH</name>
<keyword evidence="2" id="KW-1134">Transmembrane beta strand</keyword>
<dbReference type="Pfam" id="PF01103">
    <property type="entry name" value="Omp85"/>
    <property type="match status" value="1"/>
</dbReference>
<organism evidence="7 8">
    <name type="scientific">Rhodobium orientis</name>
    <dbReference type="NCBI Taxonomy" id="34017"/>
    <lineage>
        <taxon>Bacteria</taxon>
        <taxon>Pseudomonadati</taxon>
        <taxon>Pseudomonadota</taxon>
        <taxon>Alphaproteobacteria</taxon>
        <taxon>Hyphomicrobiales</taxon>
        <taxon>Rhodobiaceae</taxon>
        <taxon>Rhodobium</taxon>
    </lineage>
</organism>
<evidence type="ECO:0000313" key="8">
    <source>
        <dbReference type="Proteomes" id="UP000249299"/>
    </source>
</evidence>
<evidence type="ECO:0000313" key="7">
    <source>
        <dbReference type="EMBL" id="RAI26132.1"/>
    </source>
</evidence>
<dbReference type="Pfam" id="PF07244">
    <property type="entry name" value="POTRA"/>
    <property type="match status" value="1"/>
</dbReference>
<feature type="signal peptide" evidence="4">
    <location>
        <begin position="1"/>
        <end position="36"/>
    </location>
</feature>
<dbReference type="PANTHER" id="PTHR12815">
    <property type="entry name" value="SORTING AND ASSEMBLY MACHINERY SAMM50 PROTEIN FAMILY MEMBER"/>
    <property type="match status" value="1"/>
</dbReference>
<evidence type="ECO:0000259" key="5">
    <source>
        <dbReference type="Pfam" id="PF01103"/>
    </source>
</evidence>
<dbReference type="OrthoDB" id="9769707at2"/>
<dbReference type="InterPro" id="IPR039910">
    <property type="entry name" value="D15-like"/>
</dbReference>
<feature type="domain" description="Bacterial surface antigen (D15)" evidence="5">
    <location>
        <begin position="346"/>
        <end position="645"/>
    </location>
</feature>
<dbReference type="Gene3D" id="2.40.160.50">
    <property type="entry name" value="membrane protein fhac: a member of the omp85/tpsb transporter family"/>
    <property type="match status" value="1"/>
</dbReference>
<feature type="domain" description="POTRA" evidence="6">
    <location>
        <begin position="251"/>
        <end position="319"/>
    </location>
</feature>
<dbReference type="Gene3D" id="3.10.20.310">
    <property type="entry name" value="membrane protein fhac"/>
    <property type="match status" value="1"/>
</dbReference>
<evidence type="ECO:0000256" key="1">
    <source>
        <dbReference type="ARBA" id="ARBA00004370"/>
    </source>
</evidence>
<evidence type="ECO:0000256" key="4">
    <source>
        <dbReference type="SAM" id="SignalP"/>
    </source>
</evidence>
<feature type="chain" id="PRO_5016327624" description="Bacterial surface antigen (D15) domain-containing protein" evidence="4">
    <location>
        <begin position="37"/>
        <end position="645"/>
    </location>
</feature>